<keyword evidence="2" id="KW-1185">Reference proteome</keyword>
<evidence type="ECO:0000313" key="2">
    <source>
        <dbReference type="Proteomes" id="UP000054925"/>
    </source>
</evidence>
<protein>
    <submittedName>
        <fullName evidence="1">Uncharacterized protein</fullName>
    </submittedName>
</protein>
<comment type="caution">
    <text evidence="1">The sequence shown here is derived from an EMBL/GenBank/DDBJ whole genome shotgun (WGS) entry which is preliminary data.</text>
</comment>
<dbReference type="Proteomes" id="UP000054925">
    <property type="component" value="Unassembled WGS sequence"/>
</dbReference>
<reference evidence="1" key="1">
    <citation type="submission" date="2016-01" db="EMBL/GenBank/DDBJ databases">
        <authorList>
            <person name="Peeters C."/>
        </authorList>
    </citation>
    <scope>NUCLEOTIDE SEQUENCE [LARGE SCALE GENOMIC DNA]</scope>
    <source>
        <strain evidence="1">LMG 22937</strain>
    </source>
</reference>
<dbReference type="EMBL" id="FCOL02000278">
    <property type="protein sequence ID" value="SAL86864.1"/>
    <property type="molecule type" value="Genomic_DNA"/>
</dbReference>
<proteinExistence type="predicted"/>
<evidence type="ECO:0000313" key="1">
    <source>
        <dbReference type="EMBL" id="SAL86864.1"/>
    </source>
</evidence>
<gene>
    <name evidence="1" type="ORF">AWB67_07295</name>
</gene>
<organism evidence="1 2">
    <name type="scientific">Caballeronia terrestris</name>
    <dbReference type="NCBI Taxonomy" id="1226301"/>
    <lineage>
        <taxon>Bacteria</taxon>
        <taxon>Pseudomonadati</taxon>
        <taxon>Pseudomonadota</taxon>
        <taxon>Betaproteobacteria</taxon>
        <taxon>Burkholderiales</taxon>
        <taxon>Burkholderiaceae</taxon>
        <taxon>Caballeronia</taxon>
    </lineage>
</organism>
<accession>A0A158L0G8</accession>
<dbReference type="AlphaFoldDB" id="A0A158L0G8"/>
<sequence>MNDGDPNKERDDGKIIARIRVEAGREAKFETLASGLVAESPL</sequence>
<name>A0A158L0G8_9BURK</name>